<reference evidence="3" key="6">
    <citation type="journal article" date="2008" name="Nucleic Acids Res.">
        <title>The rice annotation project database (RAP-DB): 2008 update.</title>
        <authorList>
            <consortium name="The rice annotation project (RAP)"/>
        </authorList>
    </citation>
    <scope>GENOME REANNOTATION</scope>
    <source>
        <strain evidence="3">cv. Nipponbare</strain>
    </source>
</reference>
<evidence type="ECO:0000313" key="2">
    <source>
        <dbReference type="EMBL" id="BAH91790.1"/>
    </source>
</evidence>
<dbReference type="EMBL" id="AP008208">
    <property type="protein sequence ID" value="BAH91790.1"/>
    <property type="molecule type" value="Genomic_DNA"/>
</dbReference>
<dbReference type="EMBL" id="AP005385">
    <property type="protein sequence ID" value="BAD22142.1"/>
    <property type="molecule type" value="Genomic_DNA"/>
</dbReference>
<dbReference type="Proteomes" id="UP000000763">
    <property type="component" value="Chromosome 2"/>
</dbReference>
<evidence type="ECO:0000313" key="1">
    <source>
        <dbReference type="EMBL" id="BAD22142.1"/>
    </source>
</evidence>
<protein>
    <submittedName>
        <fullName evidence="2">Os02g0600000 protein</fullName>
    </submittedName>
</protein>
<reference evidence="2" key="7">
    <citation type="submission" date="2012-08" db="EMBL/GenBank/DDBJ databases">
        <title>Oryza sativa nipponbare(GA3) genomic DNA, chromosome 2.</title>
        <authorList>
            <consortium name="IRGSP(International Rice Genome Sequencing Project)"/>
        </authorList>
    </citation>
    <scope>NUCLEOTIDE SEQUENCE</scope>
</reference>
<reference evidence="2" key="8">
    <citation type="submission" date="2012-08" db="EMBL/GenBank/DDBJ databases">
        <title>The Second Rice Annotation Project Meeting (RAP2).</title>
        <authorList>
            <consortium name="The Rice Annotation Project (RAP)"/>
        </authorList>
    </citation>
    <scope>NUCLEOTIDE SEQUENCE</scope>
</reference>
<reference evidence="2" key="4">
    <citation type="journal article" date="2007" name="Genome Res.">
        <title>Curated Genome Annotation of Oryza sativa ssp. japonica and Comparative Genome Analysis with Arabidopsis thaliana.</title>
        <authorList>
            <consortium name="The Rice Annotation Project (RAP)"/>
            <person name="Itoh T."/>
            <person name="Tanaka T."/>
            <person name="Barrero R.A."/>
            <person name="Yamasaki C."/>
            <person name="Fujii Y."/>
            <person name="Hilton P.B."/>
            <person name="Antonio B.A."/>
            <person name="Aono H."/>
            <person name="Apweiler R."/>
            <person name="Bruskiewich R."/>
            <person name="Bureau T."/>
            <person name="Burr F."/>
            <person name="Costa de Oliveira A."/>
            <person name="Fuks G."/>
            <person name="Habara T."/>
            <person name="Haberer G."/>
            <person name="Han B."/>
            <person name="Harada E."/>
            <person name="Hiraki A.T."/>
            <person name="Hirochika H."/>
            <person name="Hoen D."/>
            <person name="Hokari H."/>
            <person name="Hosokawa S."/>
            <person name="Hsing Y."/>
            <person name="Ikawa H."/>
            <person name="Ikeo K."/>
            <person name="Imanishi T."/>
            <person name="Ito Y."/>
            <person name="Jaiswal P."/>
            <person name="Kanno M."/>
            <person name="Kawahara Y."/>
            <person name="Kawamura T."/>
            <person name="Kawashima H."/>
            <person name="Khurana J.P."/>
            <person name="Kikuchi S."/>
            <person name="Komatsu S."/>
            <person name="Koyanagi K.O."/>
            <person name="Kubooka H."/>
            <person name="Lieberherr D."/>
            <person name="Lin Y.C."/>
            <person name="Lonsdale D."/>
            <person name="Matsumoto T."/>
            <person name="Matsuya A."/>
            <person name="McCombie W.R."/>
            <person name="Messing J."/>
            <person name="Miyao A."/>
            <person name="Mulder N."/>
            <person name="Nagamura Y."/>
            <person name="Nam J."/>
            <person name="Namiki N."/>
            <person name="Numa H."/>
            <person name="Nurimoto S."/>
            <person name="O'donovan C."/>
            <person name="Ohyanagi H."/>
            <person name="Okido T."/>
            <person name="Oota S."/>
            <person name="Osato N."/>
            <person name="Palmer L.E."/>
            <person name="Quetier F."/>
            <person name="Raghuvanshi S."/>
            <person name="Saichi N."/>
            <person name="Sakai H."/>
            <person name="Sakai Y."/>
            <person name="Sakata K."/>
            <person name="Sakurai T."/>
            <person name="Sato F."/>
            <person name="Sato Y."/>
            <person name="Schoof H."/>
            <person name="Seki M."/>
            <person name="Shibata M."/>
            <person name="Shimizu Y."/>
            <person name="Shinozaki K."/>
            <person name="Shinso Y."/>
            <person name="Singh N.K."/>
            <person name="Smith-White B."/>
            <person name="Takeda J."/>
            <person name="Tanino M."/>
            <person name="Tatusova T."/>
            <person name="Thongjuea S."/>
            <person name="Todokoro F."/>
            <person name="Tsugane M."/>
            <person name="Tyagi A.K."/>
            <person name="Vanavichit A."/>
            <person name="Wang A."/>
            <person name="Wing R.A."/>
            <person name="Yamaguchi K."/>
            <person name="Yamamoto M."/>
            <person name="Yamamoto N."/>
            <person name="Yu Y."/>
            <person name="Zhang H."/>
            <person name="Zhao Q."/>
            <person name="Higo K."/>
            <person name="Burr B."/>
            <person name="Gojobori T."/>
            <person name="Sasaki T."/>
        </authorList>
    </citation>
    <scope>NUCLEOTIDE SEQUENCE</scope>
</reference>
<sequence length="50" mass="5472">MSEGLCVVCNFLQIDSAAPDVCLISSYRKKSGHSNWFGIDMHMGSSCCRS</sequence>
<reference evidence="1" key="1">
    <citation type="submission" date="2002-06" db="EMBL/GenBank/DDBJ databases">
        <title>Oryza sativa nipponbare(GA3) genomic DNA, chromosome 2, BAC clone:OJ1791_B03.</title>
        <authorList>
            <person name="Sasaki T."/>
            <person name="Matsumoto T."/>
            <person name="Katayose Y."/>
        </authorList>
    </citation>
    <scope>NUCLEOTIDE SEQUENCE</scope>
</reference>
<reference evidence="2" key="5">
    <citation type="journal article" date="2008" name="Nucleic Acids Res.">
        <title>The Rice Annotation Project Database (RAP-DB): 2008 update.</title>
        <authorList>
            <consortium name="The Rice Annotation Project (RAP)"/>
            <person name="Tanaka T."/>
            <person name="Antonio B.A."/>
            <person name="Kikuchi S."/>
            <person name="Matsumoto T."/>
            <person name="Nagamura Y."/>
            <person name="Numa H."/>
            <person name="Sakai H."/>
            <person name="Wu J."/>
            <person name="Itoh T."/>
            <person name="Sasaki T."/>
            <person name="Aono R."/>
            <person name="Fujii Y."/>
            <person name="Habara T."/>
            <person name="Harada E."/>
            <person name="Kanno M."/>
            <person name="Kawahara Y."/>
            <person name="Kawashima H."/>
            <person name="Kubooka H."/>
            <person name="Matsuya A."/>
            <person name="Nakaoka H."/>
            <person name="Saichi N."/>
            <person name="Sanbonmatsu R."/>
            <person name="Sato Y."/>
            <person name="Shinso Y."/>
            <person name="Suzuki M."/>
            <person name="Takeda J."/>
            <person name="Tanino M."/>
            <person name="Todokoro F."/>
            <person name="Yamaguchi K."/>
            <person name="Yamamoto N."/>
            <person name="Yamasaki C."/>
            <person name="Imanishi T."/>
            <person name="Okido T."/>
            <person name="Tada M."/>
            <person name="Ikeo K."/>
            <person name="Tateno Y."/>
            <person name="Gojobori T."/>
            <person name="Lin Y.C."/>
            <person name="Wei F.J."/>
            <person name="Hsing Y.I."/>
            <person name="Zhao Q."/>
            <person name="Han B."/>
            <person name="Kramer M.R."/>
            <person name="McCombie R.W."/>
            <person name="Lonsdale D."/>
            <person name="O'Donovan C.C."/>
            <person name="Whitfield E.J."/>
            <person name="Apweiler R."/>
            <person name="Koyanagi K.O."/>
            <person name="Khurana J.P."/>
            <person name="Raghuvanshi S."/>
            <person name="Singh N.K."/>
            <person name="Tyagi A.K."/>
            <person name="Haberer G."/>
            <person name="Fujisawa M."/>
            <person name="Hosokawa S."/>
            <person name="Ito Y."/>
            <person name="Ikawa H."/>
            <person name="Shibata M."/>
            <person name="Yamamoto M."/>
            <person name="Bruskiewich R.M."/>
            <person name="Hoen D.R."/>
            <person name="Bureau TE."/>
            <person name="Namiki N."/>
            <person name="Ohyanagi H."/>
            <person name="Sakai Y."/>
            <person name="Nobushima S."/>
            <person name="Sakata K."/>
            <person name="Barrero R.A."/>
            <person name="Sato Y."/>
            <person name="Souvorov A."/>
            <person name="Smith-White B."/>
            <person name="Tatusova T."/>
            <person name="An S."/>
            <person name="An G."/>
            <person name="OOta S."/>
            <person name="Fuks G."/>
            <person name="Messing J."/>
            <person name="Christie K.R."/>
            <person name="Lieberherr D."/>
            <person name="Kim H."/>
            <person name="Zuccolo A."/>
            <person name="Wing R.A."/>
            <person name="Nobuta K."/>
            <person name="Green P.J."/>
            <person name="Lu C."/>
            <person name="Meyers BC."/>
            <person name="Chaparro C."/>
            <person name="Piegu B."/>
            <person name="Panaud O."/>
            <person name="Echeverria M."/>
        </authorList>
    </citation>
    <scope>NUCLEOTIDE SEQUENCE</scope>
</reference>
<name>Q6K5I3_ORYSJ</name>
<reference evidence="2 3" key="2">
    <citation type="journal article" date="2005" name="Nature">
        <title>The map-based sequence of the rice genome.</title>
        <authorList>
            <consortium name="International rice genome sequencing project (IRGSP)"/>
            <person name="Matsumoto T."/>
            <person name="Wu J."/>
            <person name="Kanamori H."/>
            <person name="Katayose Y."/>
            <person name="Fujisawa M."/>
            <person name="Namiki N."/>
            <person name="Mizuno H."/>
            <person name="Yamamoto K."/>
            <person name="Antonio B.A."/>
            <person name="Baba T."/>
            <person name="Sakata K."/>
            <person name="Nagamura Y."/>
            <person name="Aoki H."/>
            <person name="Arikawa K."/>
            <person name="Arita K."/>
            <person name="Bito T."/>
            <person name="Chiden Y."/>
            <person name="Fujitsuka N."/>
            <person name="Fukunaka R."/>
            <person name="Hamada M."/>
            <person name="Harada C."/>
            <person name="Hayashi A."/>
            <person name="Hijishita S."/>
            <person name="Honda M."/>
            <person name="Hosokawa S."/>
            <person name="Ichikawa Y."/>
            <person name="Idonuma A."/>
            <person name="Iijima M."/>
            <person name="Ikeda M."/>
            <person name="Ikeno M."/>
            <person name="Ito K."/>
            <person name="Ito S."/>
            <person name="Ito T."/>
            <person name="Ito Y."/>
            <person name="Ito Y."/>
            <person name="Iwabuchi A."/>
            <person name="Kamiya K."/>
            <person name="Karasawa W."/>
            <person name="Kurita K."/>
            <person name="Katagiri S."/>
            <person name="Kikuta A."/>
            <person name="Kobayashi H."/>
            <person name="Kobayashi N."/>
            <person name="Machita K."/>
            <person name="Maehara T."/>
            <person name="Masukawa M."/>
            <person name="Mizubayashi T."/>
            <person name="Mukai Y."/>
            <person name="Nagasaki H."/>
            <person name="Nagata Y."/>
            <person name="Naito S."/>
            <person name="Nakashima M."/>
            <person name="Nakama Y."/>
            <person name="Nakamichi Y."/>
            <person name="Nakamura M."/>
            <person name="Meguro A."/>
            <person name="Negishi M."/>
            <person name="Ohta I."/>
            <person name="Ohta T."/>
            <person name="Okamoto M."/>
            <person name="Ono N."/>
            <person name="Saji S."/>
            <person name="Sakaguchi M."/>
            <person name="Sakai K."/>
            <person name="Shibata M."/>
            <person name="Shimokawa T."/>
            <person name="Song J."/>
            <person name="Takazaki Y."/>
            <person name="Terasawa K."/>
            <person name="Tsugane M."/>
            <person name="Tsuji K."/>
            <person name="Ueda S."/>
            <person name="Waki K."/>
            <person name="Yamagata H."/>
            <person name="Yamamoto M."/>
            <person name="Yamamoto S."/>
            <person name="Yamane H."/>
            <person name="Yoshiki S."/>
            <person name="Yoshihara R."/>
            <person name="Yukawa K."/>
            <person name="Zhong H."/>
            <person name="Yano M."/>
            <person name="Yuan Q."/>
            <person name="Ouyang S."/>
            <person name="Liu J."/>
            <person name="Jones K.M."/>
            <person name="Gansberger K."/>
            <person name="Moffat K."/>
            <person name="Hill J."/>
            <person name="Bera J."/>
            <person name="Fadrosh D."/>
            <person name="Jin S."/>
            <person name="Johri S."/>
            <person name="Kim M."/>
            <person name="Overton L."/>
            <person name="Reardon M."/>
            <person name="Tsitrin T."/>
            <person name="Vuong H."/>
            <person name="Weaver B."/>
            <person name="Ciecko A."/>
            <person name="Tallon L."/>
            <person name="Jackson J."/>
            <person name="Pai G."/>
            <person name="Aken S.V."/>
            <person name="Utterback T."/>
            <person name="Reidmuller S."/>
            <person name="Feldblyum T."/>
            <person name="Hsiao J."/>
            <person name="Zismann V."/>
            <person name="Iobst S."/>
            <person name="de Vazeille A.R."/>
            <person name="Buell C.R."/>
            <person name="Ying K."/>
            <person name="Li Y."/>
            <person name="Lu T."/>
            <person name="Huang Y."/>
            <person name="Zhao Q."/>
            <person name="Feng Q."/>
            <person name="Zhang L."/>
            <person name="Zhu J."/>
            <person name="Weng Q."/>
            <person name="Mu J."/>
            <person name="Lu Y."/>
            <person name="Fan D."/>
            <person name="Liu Y."/>
            <person name="Guan J."/>
            <person name="Zhang Y."/>
            <person name="Yu S."/>
            <person name="Liu X."/>
            <person name="Zhang Y."/>
            <person name="Hong G."/>
            <person name="Han B."/>
            <person name="Choisne N."/>
            <person name="Demange N."/>
            <person name="Orjeda G."/>
            <person name="Samain S."/>
            <person name="Cattolico L."/>
            <person name="Pelletier E."/>
            <person name="Couloux A."/>
            <person name="Segurens B."/>
            <person name="Wincker P."/>
            <person name="D'Hont A."/>
            <person name="Scarpelli C."/>
            <person name="Weissenbach J."/>
            <person name="Salanoubat M."/>
            <person name="Quetier F."/>
            <person name="Yu Y."/>
            <person name="Kim H.R."/>
            <person name="Rambo T."/>
            <person name="Currie J."/>
            <person name="Collura K."/>
            <person name="Luo M."/>
            <person name="Yang T."/>
            <person name="Ammiraju J.S.S."/>
            <person name="Engler F."/>
            <person name="Soderlund C."/>
            <person name="Wing R.A."/>
            <person name="Palmer L.E."/>
            <person name="de la Bastide M."/>
            <person name="Spiegel L."/>
            <person name="Nascimento L."/>
            <person name="Zutavern T."/>
            <person name="O'Shaughnessy A."/>
            <person name="Dike S."/>
            <person name="Dedhia N."/>
            <person name="Preston R."/>
            <person name="Balija V."/>
            <person name="McCombie W.R."/>
            <person name="Chow T."/>
            <person name="Chen H."/>
            <person name="Chung M."/>
            <person name="Chen C."/>
            <person name="Shaw J."/>
            <person name="Wu H."/>
            <person name="Hsiao K."/>
            <person name="Chao Y."/>
            <person name="Chu M."/>
            <person name="Cheng C."/>
            <person name="Hour A."/>
            <person name="Lee P."/>
            <person name="Lin S."/>
            <person name="Lin Y."/>
            <person name="Liou J."/>
            <person name="Liu S."/>
            <person name="Hsing Y."/>
            <person name="Raghuvanshi S."/>
            <person name="Mohanty A."/>
            <person name="Bharti A.K."/>
            <person name="Gaur A."/>
            <person name="Gupta V."/>
            <person name="Kumar D."/>
            <person name="Ravi V."/>
            <person name="Vij S."/>
            <person name="Kapur A."/>
            <person name="Khurana P."/>
            <person name="Khurana P."/>
            <person name="Khurana J.P."/>
            <person name="Tyagi A.K."/>
            <person name="Gaikwad K."/>
            <person name="Singh A."/>
            <person name="Dalal V."/>
            <person name="Srivastava S."/>
            <person name="Dixit A."/>
            <person name="Pal A.K."/>
            <person name="Ghazi I.A."/>
            <person name="Yadav M."/>
            <person name="Pandit A."/>
            <person name="Bhargava A."/>
            <person name="Sureshbabu K."/>
            <person name="Batra K."/>
            <person name="Sharma T.R."/>
            <person name="Mohapatra T."/>
            <person name="Singh N.K."/>
            <person name="Messing J."/>
            <person name="Nelson A.B."/>
            <person name="Fuks G."/>
            <person name="Kavchok S."/>
            <person name="Keizer G."/>
            <person name="Linton E."/>
            <person name="Llaca V."/>
            <person name="Song R."/>
            <person name="Tanyolac B."/>
            <person name="Young S."/>
            <person name="Ho-Il K."/>
            <person name="Hahn J.H."/>
            <person name="Sangsakoo G."/>
            <person name="Vanavichit A."/>
            <person name="de Mattos Luiz.A.T."/>
            <person name="Zimmer P.D."/>
            <person name="Malone G."/>
            <person name="Dellagostin O."/>
            <person name="de Oliveira A.C."/>
            <person name="Bevan M."/>
            <person name="Bancroft I."/>
            <person name="Minx P."/>
            <person name="Cordum H."/>
            <person name="Wilson R."/>
            <person name="Cheng Z."/>
            <person name="Jin W."/>
            <person name="Jiang J."/>
            <person name="Leong S.A."/>
            <person name="Iwama H."/>
            <person name="Gojobori T."/>
            <person name="Itoh T."/>
            <person name="Niimura Y."/>
            <person name="Fujii Y."/>
            <person name="Habara T."/>
            <person name="Sakai H."/>
            <person name="Sato Y."/>
            <person name="Wilson G."/>
            <person name="Kumar K."/>
            <person name="McCouch S."/>
            <person name="Juretic N."/>
            <person name="Hoen D."/>
            <person name="Wright S."/>
            <person name="Bruskiewich R."/>
            <person name="Bureau T."/>
            <person name="Miyao A."/>
            <person name="Hirochika H."/>
            <person name="Nishikawa T."/>
            <person name="Kadowaki K."/>
            <person name="Sugiura M."/>
            <person name="Burr B."/>
            <person name="Sasaki T."/>
        </authorList>
    </citation>
    <scope>NUCLEOTIDE SEQUENCE [LARGE SCALE GENOMIC DNA]</scope>
    <source>
        <strain evidence="3">cv. Nipponbare</strain>
    </source>
</reference>
<accession>Q6K5I3</accession>
<gene>
    <name evidence="2" type="ordered locus">Os02g0600000</name>
    <name evidence="1" type="ORF">OJ1791_B03.12</name>
</gene>
<dbReference type="KEGG" id="dosa:Os02g0600000"/>
<reference evidence="2" key="3">
    <citation type="journal article" date="2006" name="Nucleic Acids Res.">
        <title>The Rice Annotation Project Database (RAP-DB): hub for Oryza sativa ssp. japonica genome information.</title>
        <authorList>
            <person name="Ohyanagi H."/>
            <person name="Tanaka T."/>
            <person name="Sakai H."/>
            <person name="Shigemoto Y."/>
            <person name="Yamaguchi K."/>
            <person name="Habara T."/>
            <person name="Fujii Y."/>
            <person name="Antonio B.A."/>
            <person name="Nagamura Y."/>
            <person name="Imanishi T."/>
            <person name="Ikeo K."/>
            <person name="Itoh T."/>
            <person name="Gojobori T."/>
            <person name="Sasaki T."/>
        </authorList>
    </citation>
    <scope>NUCLEOTIDE SEQUENCE</scope>
</reference>
<organism evidence="1 3">
    <name type="scientific">Oryza sativa subsp. japonica</name>
    <name type="common">Rice</name>
    <dbReference type="NCBI Taxonomy" id="39947"/>
    <lineage>
        <taxon>Eukaryota</taxon>
        <taxon>Viridiplantae</taxon>
        <taxon>Streptophyta</taxon>
        <taxon>Embryophyta</taxon>
        <taxon>Tracheophyta</taxon>
        <taxon>Spermatophyta</taxon>
        <taxon>Magnoliopsida</taxon>
        <taxon>Liliopsida</taxon>
        <taxon>Poales</taxon>
        <taxon>Poaceae</taxon>
        <taxon>BOP clade</taxon>
        <taxon>Oryzoideae</taxon>
        <taxon>Oryzeae</taxon>
        <taxon>Oryzinae</taxon>
        <taxon>Oryza</taxon>
        <taxon>Oryza sativa</taxon>
    </lineage>
</organism>
<dbReference type="AlphaFoldDB" id="Q6K5I3"/>
<proteinExistence type="predicted"/>
<evidence type="ECO:0000313" key="3">
    <source>
        <dbReference type="Proteomes" id="UP000000763"/>
    </source>
</evidence>